<feature type="signal peptide" evidence="3">
    <location>
        <begin position="1"/>
        <end position="27"/>
    </location>
</feature>
<evidence type="ECO:0000313" key="4">
    <source>
        <dbReference type="EMBL" id="ADE13988.1"/>
    </source>
</evidence>
<dbReference type="PROSITE" id="PS00530">
    <property type="entry name" value="RNASE_T2_1"/>
    <property type="match status" value="1"/>
</dbReference>
<dbReference type="HOGENOM" id="CLU_066430_0_0_6"/>
<evidence type="ECO:0000313" key="5">
    <source>
        <dbReference type="Proteomes" id="UP000001844"/>
    </source>
</evidence>
<comment type="similarity">
    <text evidence="1 2">Belongs to the RNase T2 family.</text>
</comment>
<evidence type="ECO:0000256" key="2">
    <source>
        <dbReference type="RuleBase" id="RU004328"/>
    </source>
</evidence>
<dbReference type="GO" id="GO:0033897">
    <property type="term" value="F:ribonuclease T2 activity"/>
    <property type="evidence" value="ECO:0007669"/>
    <property type="project" value="InterPro"/>
</dbReference>
<keyword evidence="3" id="KW-0732">Signal</keyword>
<reference evidence="5" key="1">
    <citation type="submission" date="2010-04" db="EMBL/GenBank/DDBJ databases">
        <title>Complete genome sequence of Nitrosococcus halophilus Nc4, a salt-adapted, aerobic obligate ammonia-oxidizing sulfur purple bacterium.</title>
        <authorList>
            <consortium name="US DOE Joint Genome Institute"/>
            <person name="Campbell M.A."/>
            <person name="Malfatti S.A."/>
            <person name="Chain P.S.G."/>
            <person name="Heidelberg J.F."/>
            <person name="Ward B.B."/>
            <person name="Klotz M.G."/>
        </authorList>
    </citation>
    <scope>NUCLEOTIDE SEQUENCE [LARGE SCALE GENOMIC DNA]</scope>
    <source>
        <strain evidence="5">Nc4</strain>
    </source>
</reference>
<evidence type="ECO:0000256" key="3">
    <source>
        <dbReference type="SAM" id="SignalP"/>
    </source>
</evidence>
<dbReference type="RefSeq" id="WP_013031882.1">
    <property type="nucleotide sequence ID" value="NC_013960.1"/>
</dbReference>
<dbReference type="Gene3D" id="3.90.730.10">
    <property type="entry name" value="Ribonuclease T2-like"/>
    <property type="match status" value="1"/>
</dbReference>
<dbReference type="PANTHER" id="PTHR11240">
    <property type="entry name" value="RIBONUCLEASE T2"/>
    <property type="match status" value="1"/>
</dbReference>
<proteinExistence type="inferred from homology"/>
<dbReference type="PROSITE" id="PS00531">
    <property type="entry name" value="RNASE_T2_2"/>
    <property type="match status" value="1"/>
</dbReference>
<dbReference type="GO" id="GO:0003723">
    <property type="term" value="F:RNA binding"/>
    <property type="evidence" value="ECO:0007669"/>
    <property type="project" value="InterPro"/>
</dbReference>
<organism evidence="4 5">
    <name type="scientific">Nitrosococcus halophilus (strain Nc4)</name>
    <dbReference type="NCBI Taxonomy" id="472759"/>
    <lineage>
        <taxon>Bacteria</taxon>
        <taxon>Pseudomonadati</taxon>
        <taxon>Pseudomonadota</taxon>
        <taxon>Gammaproteobacteria</taxon>
        <taxon>Chromatiales</taxon>
        <taxon>Chromatiaceae</taxon>
        <taxon>Nitrosococcus</taxon>
    </lineage>
</organism>
<feature type="chain" id="PRO_5003069737" evidence="3">
    <location>
        <begin position="28"/>
        <end position="338"/>
    </location>
</feature>
<dbReference type="EMBL" id="CP001798">
    <property type="protein sequence ID" value="ADE13988.1"/>
    <property type="molecule type" value="Genomic_DNA"/>
</dbReference>
<dbReference type="InterPro" id="IPR036430">
    <property type="entry name" value="RNase_T2-like_sf"/>
</dbReference>
<dbReference type="STRING" id="472759.Nhal_0810"/>
<dbReference type="Proteomes" id="UP000001844">
    <property type="component" value="Chromosome"/>
</dbReference>
<dbReference type="KEGG" id="nhl:Nhal_0810"/>
<name>D5BXN0_NITHN</name>
<protein>
    <submittedName>
        <fullName evidence="4">Ribonuclease T2</fullName>
    </submittedName>
</protein>
<dbReference type="SUPFAM" id="SSF55895">
    <property type="entry name" value="Ribonuclease Rh-like"/>
    <property type="match status" value="1"/>
</dbReference>
<accession>D5BXN0</accession>
<dbReference type="GO" id="GO:0006401">
    <property type="term" value="P:RNA catabolic process"/>
    <property type="evidence" value="ECO:0007669"/>
    <property type="project" value="UniProtKB-ARBA"/>
</dbReference>
<gene>
    <name evidence="4" type="ordered locus">Nhal_0810</name>
</gene>
<evidence type="ECO:0000256" key="1">
    <source>
        <dbReference type="ARBA" id="ARBA00007469"/>
    </source>
</evidence>
<dbReference type="InterPro" id="IPR018188">
    <property type="entry name" value="RNase_T2_His_AS_1"/>
</dbReference>
<keyword evidence="5" id="KW-1185">Reference proteome</keyword>
<sequence length="338" mass="37158">MMSRWIKNAALVCSVAVGFFCAQVPWAAPVSGIFAAERSCPAYVSKNKQTNPDSAQIVAGERYRAFEANKPDNPGWYRIRVPSAGPKERWVSVDCGKFQAGDPGGNGVGGNACNVAGQGDSYVLALSWQPAFCETKPQKPVCRLTDPSAYQARHFTLHGLWPNKQACGKSYGFCGEIKMQEQDFCDYPEVILTPLFRDDALAQVMPSVEVDSCLERHEWHKHGTCQADWSAEKYFQVSVDLTRQFNDAGMAYFMNRKIGREVRTEDFLTRLAAVLGSGARERIKLECEQGMLVEVQISLTGALTPGTDLEVLIAQAPKQSGSDCGSHFRVDPIGLSSQ</sequence>
<dbReference type="eggNOG" id="COG3719">
    <property type="taxonomic scope" value="Bacteria"/>
</dbReference>
<dbReference type="InterPro" id="IPR033130">
    <property type="entry name" value="RNase_T2_His_AS_2"/>
</dbReference>
<dbReference type="Pfam" id="PF00445">
    <property type="entry name" value="Ribonuclease_T2"/>
    <property type="match status" value="1"/>
</dbReference>
<dbReference type="AlphaFoldDB" id="D5BXN0"/>
<dbReference type="PANTHER" id="PTHR11240:SF22">
    <property type="entry name" value="RIBONUCLEASE T2"/>
    <property type="match status" value="1"/>
</dbReference>
<dbReference type="InterPro" id="IPR001568">
    <property type="entry name" value="RNase_T2-like"/>
</dbReference>